<dbReference type="Pfam" id="PF02432">
    <property type="entry name" value="Fimbrial_K88"/>
    <property type="match status" value="1"/>
</dbReference>
<dbReference type="EMBL" id="UFXZ01000001">
    <property type="protein sequence ID" value="STC88565.1"/>
    <property type="molecule type" value="Genomic_DNA"/>
</dbReference>
<dbReference type="InterPro" id="IPR003467">
    <property type="entry name" value="Fimbrial_K88_FaeH"/>
</dbReference>
<comment type="similarity">
    <text evidence="2">Belongs to the fimbrial K88 protein family.</text>
</comment>
<dbReference type="STRING" id="93378.A9798_15390"/>
<organism evidence="3 4">
    <name type="scientific">Edwardsiella hoshinae</name>
    <dbReference type="NCBI Taxonomy" id="93378"/>
    <lineage>
        <taxon>Bacteria</taxon>
        <taxon>Pseudomonadati</taxon>
        <taxon>Pseudomonadota</taxon>
        <taxon>Gammaproteobacteria</taxon>
        <taxon>Enterobacterales</taxon>
        <taxon>Hafniaceae</taxon>
        <taxon>Edwardsiella</taxon>
    </lineage>
</organism>
<evidence type="ECO:0000256" key="1">
    <source>
        <dbReference type="ARBA" id="ARBA00022729"/>
    </source>
</evidence>
<accession>A0A376DFG9</accession>
<dbReference type="GO" id="GO:0009289">
    <property type="term" value="C:pilus"/>
    <property type="evidence" value="ECO:0007669"/>
    <property type="project" value="InterPro"/>
</dbReference>
<reference evidence="3 4" key="1">
    <citation type="submission" date="2018-06" db="EMBL/GenBank/DDBJ databases">
        <authorList>
            <consortium name="Pathogen Informatics"/>
            <person name="Doyle S."/>
        </authorList>
    </citation>
    <scope>NUCLEOTIDE SEQUENCE [LARGE SCALE GENOMIC DNA]</scope>
    <source>
        <strain evidence="3 4">NCTC12121</strain>
    </source>
</reference>
<evidence type="ECO:0000313" key="4">
    <source>
        <dbReference type="Proteomes" id="UP000255248"/>
    </source>
</evidence>
<sequence length="325" mass="35096">MRLRFLSMLVAMRLRWASKLPMFNHTKKRGASMRLRFLSMFVAMSVAGVANAAAPTWEDGTTQFNKTFTASGTVVGKEFMNDWEWAVGTGLQGLQGALSQATTTNGNKVTITVPTLTPILVGRTRKAIQSPFPETDNLGVGSTPHIAFTSDGRSVKLTGEGEEWEAKGKAYLDITVKDANTSSKIGTARLHLTYVGVAGEVDLKTNKSIMYSLFAKDNNAIFLGGLPTNVGASEFRSGSAAVAMTEKFGGLSKQELLKQLDIQQFTTITEDSSNYEFLVAGFKVAATYALGFQPNQTIDVTFEQGKAPTSTTPWTASLGIQVTYV</sequence>
<protein>
    <submittedName>
        <fullName evidence="3">K88 pilin</fullName>
    </submittedName>
</protein>
<dbReference type="AlphaFoldDB" id="A0A376DFG9"/>
<proteinExistence type="inferred from homology"/>
<evidence type="ECO:0000313" key="3">
    <source>
        <dbReference type="EMBL" id="STC88565.1"/>
    </source>
</evidence>
<gene>
    <name evidence="3" type="primary">faeG_2</name>
    <name evidence="3" type="ORF">NCTC12121_01843</name>
</gene>
<evidence type="ECO:0000256" key="2">
    <source>
        <dbReference type="ARBA" id="ARBA00049989"/>
    </source>
</evidence>
<name>A0A376DFG9_9GAMM</name>
<dbReference type="GO" id="GO:0007155">
    <property type="term" value="P:cell adhesion"/>
    <property type="evidence" value="ECO:0007669"/>
    <property type="project" value="InterPro"/>
</dbReference>
<keyword evidence="1" id="KW-0732">Signal</keyword>
<dbReference type="Proteomes" id="UP000255248">
    <property type="component" value="Unassembled WGS sequence"/>
</dbReference>